<evidence type="ECO:0000256" key="11">
    <source>
        <dbReference type="ARBA" id="ARBA00067136"/>
    </source>
</evidence>
<dbReference type="OrthoDB" id="9778912at2"/>
<dbReference type="GO" id="GO:0006207">
    <property type="term" value="P:'de novo' pyrimidine nucleobase biosynthetic process"/>
    <property type="evidence" value="ECO:0007669"/>
    <property type="project" value="InterPro"/>
</dbReference>
<keyword evidence="7" id="KW-0560">Oxidoreductase</keyword>
<proteinExistence type="inferred from homology"/>
<dbReference type="KEGG" id="phn:PAEH1_02465"/>
<gene>
    <name evidence="12" type="ORF">PAEH1_02465</name>
</gene>
<keyword evidence="3" id="KW-0216">Detoxification</keyword>
<evidence type="ECO:0000256" key="7">
    <source>
        <dbReference type="ARBA" id="ARBA00023002"/>
    </source>
</evidence>
<dbReference type="GO" id="GO:0009636">
    <property type="term" value="P:response to toxic substance"/>
    <property type="evidence" value="ECO:0007669"/>
    <property type="project" value="UniProtKB-KW"/>
</dbReference>
<dbReference type="GO" id="GO:0016627">
    <property type="term" value="F:oxidoreductase activity, acting on the CH-CH group of donors"/>
    <property type="evidence" value="ECO:0007669"/>
    <property type="project" value="InterPro"/>
</dbReference>
<comment type="cofactor">
    <cofactor evidence="1">
        <name>FMN</name>
        <dbReference type="ChEBI" id="CHEBI:58210"/>
    </cofactor>
</comment>
<keyword evidence="4" id="KW-0285">Flavoprotein</keyword>
<name>A0A1U9JY63_9BURK</name>
<evidence type="ECO:0000256" key="5">
    <source>
        <dbReference type="ARBA" id="ARBA00022643"/>
    </source>
</evidence>
<dbReference type="AlphaFoldDB" id="A0A1U9JY63"/>
<comment type="catalytic activity">
    <reaction evidence="10">
        <text>3 propionate 3-nitronate + 3 O2 + H2O = 3 3-oxopropanoate + 2 nitrate + nitrite + H2O2 + 3 H(+)</text>
        <dbReference type="Rhea" id="RHEA:57332"/>
        <dbReference type="ChEBI" id="CHEBI:15377"/>
        <dbReference type="ChEBI" id="CHEBI:15378"/>
        <dbReference type="ChEBI" id="CHEBI:15379"/>
        <dbReference type="ChEBI" id="CHEBI:16240"/>
        <dbReference type="ChEBI" id="CHEBI:16301"/>
        <dbReference type="ChEBI" id="CHEBI:17632"/>
        <dbReference type="ChEBI" id="CHEBI:33190"/>
        <dbReference type="ChEBI" id="CHEBI:136067"/>
    </reaction>
</comment>
<evidence type="ECO:0000313" key="12">
    <source>
        <dbReference type="EMBL" id="AQS50691.1"/>
    </source>
</evidence>
<sequence>MSLLAQKYQLSAPIVQAPMAGVSTVELATAVTRAGGIGSLGLGHLDIETARAHTQALKLATDGPINVNFFCHQPETQNLERELHWLYLLTPYFNEFDSAPPSSLGKGYDSAWQNPALIQMLCEEKPTIVSFHFGLPEPSAIIQLKAAGIDIWGCATSLAEAKFLEQSGVDAIIAQGIEAGGHRGLFNPLIESELSLTSLLGQLHQHIHLPLIAAGGVMTGAQVAAVQLQGADLAQLGTAFIACPESAADSAYRAALLSQRAYDTAITPVISGRPARGLRNRMHTEIAALIADLPAYPVAYNAAKALHQVASAAENYDFAAHWAGQGAPLARALPATDLFNQLRTEYIHAKQRLEA</sequence>
<dbReference type="PROSITE" id="PS00912">
    <property type="entry name" value="DHODEHASE_2"/>
    <property type="match status" value="1"/>
</dbReference>
<accession>A0A1U9JY63</accession>
<dbReference type="PANTHER" id="PTHR42747:SF3">
    <property type="entry name" value="NITRONATE MONOOXYGENASE-RELATED"/>
    <property type="match status" value="1"/>
</dbReference>
<dbReference type="SUPFAM" id="SSF51412">
    <property type="entry name" value="Inosine monophosphate dehydrogenase (IMPDH)"/>
    <property type="match status" value="1"/>
</dbReference>
<evidence type="ECO:0000256" key="9">
    <source>
        <dbReference type="ARBA" id="ARBA00031155"/>
    </source>
</evidence>
<evidence type="ECO:0000256" key="10">
    <source>
        <dbReference type="ARBA" id="ARBA00049401"/>
    </source>
</evidence>
<evidence type="ECO:0000256" key="8">
    <source>
        <dbReference type="ARBA" id="ARBA00023033"/>
    </source>
</evidence>
<evidence type="ECO:0000256" key="3">
    <source>
        <dbReference type="ARBA" id="ARBA00022575"/>
    </source>
</evidence>
<protein>
    <recommendedName>
        <fullName evidence="11">Nitronate monooxygenase</fullName>
    </recommendedName>
    <alternativeName>
        <fullName evidence="9">Propionate 3-nitronate monooxygenase</fullName>
    </alternativeName>
</protein>
<comment type="similarity">
    <text evidence="2">Belongs to the nitronate monooxygenase family. NMO class I subfamily.</text>
</comment>
<organism evidence="12 13">
    <name type="scientific">Paenalcaligenes hominis</name>
    <dbReference type="NCBI Taxonomy" id="643674"/>
    <lineage>
        <taxon>Bacteria</taxon>
        <taxon>Pseudomonadati</taxon>
        <taxon>Pseudomonadota</taxon>
        <taxon>Betaproteobacteria</taxon>
        <taxon>Burkholderiales</taxon>
        <taxon>Alcaligenaceae</taxon>
        <taxon>Paenalcaligenes</taxon>
    </lineage>
</organism>
<dbReference type="InterPro" id="IPR001295">
    <property type="entry name" value="Dihydroorotate_DH_CS"/>
</dbReference>
<evidence type="ECO:0000256" key="4">
    <source>
        <dbReference type="ARBA" id="ARBA00022630"/>
    </source>
</evidence>
<reference evidence="12 13" key="1">
    <citation type="submission" date="2017-01" db="EMBL/GenBank/DDBJ databases">
        <title>Complete Genome Sequence of Paenalcaligenes hominis, Isolated from a paraplegic Patient with neurogenic bladder.</title>
        <authorList>
            <person name="Mukhopadhyay R."/>
            <person name="Joaquin J."/>
            <person name="Hogue R."/>
            <person name="Kilaru A."/>
            <person name="Jospin G."/>
            <person name="Mars K."/>
            <person name="Eisen J.A."/>
            <person name="Chaturvedi V."/>
        </authorList>
    </citation>
    <scope>NUCLEOTIDE SEQUENCE [LARGE SCALE GENOMIC DNA]</scope>
    <source>
        <strain evidence="12 13">15S00501</strain>
    </source>
</reference>
<dbReference type="InterPro" id="IPR004136">
    <property type="entry name" value="NMO"/>
</dbReference>
<dbReference type="GO" id="GO:0000166">
    <property type="term" value="F:nucleotide binding"/>
    <property type="evidence" value="ECO:0007669"/>
    <property type="project" value="UniProtKB-KW"/>
</dbReference>
<evidence type="ECO:0000256" key="2">
    <source>
        <dbReference type="ARBA" id="ARBA00009881"/>
    </source>
</evidence>
<dbReference type="FunFam" id="3.20.20.70:FF:000154">
    <property type="entry name" value="Probable nitronate monooxygenase"/>
    <property type="match status" value="1"/>
</dbReference>
<dbReference type="EMBL" id="CP019697">
    <property type="protein sequence ID" value="AQS50691.1"/>
    <property type="molecule type" value="Genomic_DNA"/>
</dbReference>
<dbReference type="Proteomes" id="UP000189369">
    <property type="component" value="Chromosome"/>
</dbReference>
<dbReference type="Gene3D" id="3.20.20.70">
    <property type="entry name" value="Aldolase class I"/>
    <property type="match status" value="1"/>
</dbReference>
<dbReference type="CDD" id="cd04730">
    <property type="entry name" value="NPD_like"/>
    <property type="match status" value="1"/>
</dbReference>
<evidence type="ECO:0000313" key="13">
    <source>
        <dbReference type="Proteomes" id="UP000189369"/>
    </source>
</evidence>
<keyword evidence="8" id="KW-0503">Monooxygenase</keyword>
<keyword evidence="6" id="KW-0547">Nucleotide-binding</keyword>
<dbReference type="InterPro" id="IPR013785">
    <property type="entry name" value="Aldolase_TIM"/>
</dbReference>
<dbReference type="STRING" id="643674.PAEH1_02465"/>
<evidence type="ECO:0000256" key="1">
    <source>
        <dbReference type="ARBA" id="ARBA00001917"/>
    </source>
</evidence>
<keyword evidence="5" id="KW-0288">FMN</keyword>
<dbReference type="Pfam" id="PF03060">
    <property type="entry name" value="NMO"/>
    <property type="match status" value="1"/>
</dbReference>
<evidence type="ECO:0000256" key="6">
    <source>
        <dbReference type="ARBA" id="ARBA00022741"/>
    </source>
</evidence>
<dbReference type="PANTHER" id="PTHR42747">
    <property type="entry name" value="NITRONATE MONOOXYGENASE-RELATED"/>
    <property type="match status" value="1"/>
</dbReference>
<dbReference type="GO" id="GO:0018580">
    <property type="term" value="F:nitronate monooxygenase activity"/>
    <property type="evidence" value="ECO:0007669"/>
    <property type="project" value="InterPro"/>
</dbReference>